<evidence type="ECO:0000313" key="3">
    <source>
        <dbReference type="Proteomes" id="UP001164746"/>
    </source>
</evidence>
<dbReference type="EMBL" id="CP111018">
    <property type="protein sequence ID" value="WAR10103.1"/>
    <property type="molecule type" value="Genomic_DNA"/>
</dbReference>
<keyword evidence="3" id="KW-1185">Reference proteome</keyword>
<dbReference type="Proteomes" id="UP001164746">
    <property type="component" value="Chromosome 7"/>
</dbReference>
<feature type="compositionally biased region" description="Polar residues" evidence="1">
    <location>
        <begin position="101"/>
        <end position="115"/>
    </location>
</feature>
<feature type="region of interest" description="Disordered" evidence="1">
    <location>
        <begin position="86"/>
        <end position="115"/>
    </location>
</feature>
<reference evidence="2" key="1">
    <citation type="submission" date="2022-11" db="EMBL/GenBank/DDBJ databases">
        <title>Centuries of genome instability and evolution in soft-shell clam transmissible cancer (bioRxiv).</title>
        <authorList>
            <person name="Hart S.F.M."/>
            <person name="Yonemitsu M.A."/>
            <person name="Giersch R.M."/>
            <person name="Beal B.F."/>
            <person name="Arriagada G."/>
            <person name="Davis B.W."/>
            <person name="Ostrander E.A."/>
            <person name="Goff S.P."/>
            <person name="Metzger M.J."/>
        </authorList>
    </citation>
    <scope>NUCLEOTIDE SEQUENCE</scope>
    <source>
        <strain evidence="2">MELC-2E11</strain>
        <tissue evidence="2">Siphon/mantle</tissue>
    </source>
</reference>
<name>A0ABY7ENA2_MYAAR</name>
<gene>
    <name evidence="2" type="ORF">MAR_035179</name>
</gene>
<evidence type="ECO:0000313" key="2">
    <source>
        <dbReference type="EMBL" id="WAR10103.1"/>
    </source>
</evidence>
<evidence type="ECO:0000256" key="1">
    <source>
        <dbReference type="SAM" id="MobiDB-lite"/>
    </source>
</evidence>
<sequence length="115" mass="12987">MPEDGIDGSCKINLVFNKPLFDSQTRSIEACHPRLFILPKRHLTEEVEHNFCEGIIDKKAGKHALNSVAKVAGSCDECNEHISNAMDRRKRKKQNKEDSVNEMQESASGKQLCFN</sequence>
<proteinExistence type="predicted"/>
<protein>
    <submittedName>
        <fullName evidence="2">Uncharacterized protein</fullName>
    </submittedName>
</protein>
<accession>A0ABY7ENA2</accession>
<organism evidence="2 3">
    <name type="scientific">Mya arenaria</name>
    <name type="common">Soft-shell clam</name>
    <dbReference type="NCBI Taxonomy" id="6604"/>
    <lineage>
        <taxon>Eukaryota</taxon>
        <taxon>Metazoa</taxon>
        <taxon>Spiralia</taxon>
        <taxon>Lophotrochozoa</taxon>
        <taxon>Mollusca</taxon>
        <taxon>Bivalvia</taxon>
        <taxon>Autobranchia</taxon>
        <taxon>Heteroconchia</taxon>
        <taxon>Euheterodonta</taxon>
        <taxon>Imparidentia</taxon>
        <taxon>Neoheterodontei</taxon>
        <taxon>Myida</taxon>
        <taxon>Myoidea</taxon>
        <taxon>Myidae</taxon>
        <taxon>Mya</taxon>
    </lineage>
</organism>